<dbReference type="GO" id="GO:0005634">
    <property type="term" value="C:nucleus"/>
    <property type="evidence" value="ECO:0007669"/>
    <property type="project" value="TreeGrafter"/>
</dbReference>
<dbReference type="CDD" id="cd07827">
    <property type="entry name" value="RHD-n"/>
    <property type="match status" value="1"/>
</dbReference>
<dbReference type="AlphaFoldDB" id="A0A8J1U5I9"/>
<dbReference type="SMART" id="SM00429">
    <property type="entry name" value="IPT"/>
    <property type="match status" value="1"/>
</dbReference>
<dbReference type="GO" id="GO:0000978">
    <property type="term" value="F:RNA polymerase II cis-regulatory region sequence-specific DNA binding"/>
    <property type="evidence" value="ECO:0007669"/>
    <property type="project" value="TreeGrafter"/>
</dbReference>
<dbReference type="InterPro" id="IPR000451">
    <property type="entry name" value="NFkB/Dor"/>
</dbReference>
<feature type="region of interest" description="Disordered" evidence="1">
    <location>
        <begin position="544"/>
        <end position="566"/>
    </location>
</feature>
<dbReference type="InterPro" id="IPR037059">
    <property type="entry name" value="RHD_DNA_bind_dom_sf"/>
</dbReference>
<keyword evidence="3" id="KW-1185">Reference proteome</keyword>
<dbReference type="Gene3D" id="2.60.40.340">
    <property type="entry name" value="Rel homology domain (RHD), DNA-binding domain"/>
    <property type="match status" value="1"/>
</dbReference>
<dbReference type="PANTHER" id="PTHR24169:SF25">
    <property type="entry name" value="DORSAL-RELATED IMMUNITY FACTOR DIF-RELATED"/>
    <property type="match status" value="1"/>
</dbReference>
<dbReference type="PRINTS" id="PR00057">
    <property type="entry name" value="NFKBTNSCPFCT"/>
</dbReference>
<evidence type="ECO:0000256" key="1">
    <source>
        <dbReference type="SAM" id="MobiDB-lite"/>
    </source>
</evidence>
<dbReference type="InterPro" id="IPR011539">
    <property type="entry name" value="RHD_DNA_bind_dom"/>
</dbReference>
<dbReference type="Pfam" id="PF00554">
    <property type="entry name" value="RHD_DNA_bind"/>
    <property type="match status" value="1"/>
</dbReference>
<evidence type="ECO:0000313" key="2">
    <source>
        <dbReference type="EMBL" id="CAH1790739.1"/>
    </source>
</evidence>
<evidence type="ECO:0000313" key="3">
    <source>
        <dbReference type="Proteomes" id="UP000749559"/>
    </source>
</evidence>
<dbReference type="InterPro" id="IPR008967">
    <property type="entry name" value="p53-like_TF_DNA-bd_sf"/>
</dbReference>
<accession>A0A8J1U5I9</accession>
<protein>
    <submittedName>
        <fullName evidence="2">Uncharacterized protein</fullName>
    </submittedName>
</protein>
<dbReference type="SUPFAM" id="SSF49417">
    <property type="entry name" value="p53-like transcription factors"/>
    <property type="match status" value="1"/>
</dbReference>
<organism evidence="2 3">
    <name type="scientific">Owenia fusiformis</name>
    <name type="common">Polychaete worm</name>
    <dbReference type="NCBI Taxonomy" id="6347"/>
    <lineage>
        <taxon>Eukaryota</taxon>
        <taxon>Metazoa</taxon>
        <taxon>Spiralia</taxon>
        <taxon>Lophotrochozoa</taxon>
        <taxon>Annelida</taxon>
        <taxon>Polychaeta</taxon>
        <taxon>Sedentaria</taxon>
        <taxon>Canalipalpata</taxon>
        <taxon>Sabellida</taxon>
        <taxon>Oweniida</taxon>
        <taxon>Oweniidae</taxon>
        <taxon>Owenia</taxon>
    </lineage>
</organism>
<dbReference type="GO" id="GO:0007249">
    <property type="term" value="P:canonical NF-kappaB signal transduction"/>
    <property type="evidence" value="ECO:0007669"/>
    <property type="project" value="TreeGrafter"/>
</dbReference>
<dbReference type="OrthoDB" id="7881762at2759"/>
<dbReference type="Gene3D" id="2.60.40.10">
    <property type="entry name" value="Immunoglobulins"/>
    <property type="match status" value="1"/>
</dbReference>
<reference evidence="2" key="1">
    <citation type="submission" date="2022-03" db="EMBL/GenBank/DDBJ databases">
        <authorList>
            <person name="Martin C."/>
        </authorList>
    </citation>
    <scope>NUCLEOTIDE SEQUENCE</scope>
</reference>
<proteinExistence type="predicted"/>
<dbReference type="GO" id="GO:0045944">
    <property type="term" value="P:positive regulation of transcription by RNA polymerase II"/>
    <property type="evidence" value="ECO:0007669"/>
    <property type="project" value="TreeGrafter"/>
</dbReference>
<name>A0A8J1U5I9_OWEFU</name>
<comment type="caution">
    <text evidence="2">The sequence shown here is derived from an EMBL/GenBank/DDBJ whole genome shotgun (WGS) entry which is preliminary data.</text>
</comment>
<dbReference type="GO" id="GO:0034097">
    <property type="term" value="P:response to cytokine"/>
    <property type="evidence" value="ECO:0007669"/>
    <property type="project" value="TreeGrafter"/>
</dbReference>
<dbReference type="EMBL" id="CAIIXF020000008">
    <property type="protein sequence ID" value="CAH1790739.1"/>
    <property type="molecule type" value="Genomic_DNA"/>
</dbReference>
<gene>
    <name evidence="2" type="ORF">OFUS_LOCUS15911</name>
</gene>
<dbReference type="GO" id="GO:0000981">
    <property type="term" value="F:DNA-binding transcription factor activity, RNA polymerase II-specific"/>
    <property type="evidence" value="ECO:0007669"/>
    <property type="project" value="TreeGrafter"/>
</dbReference>
<dbReference type="GO" id="GO:0045087">
    <property type="term" value="P:innate immune response"/>
    <property type="evidence" value="ECO:0007669"/>
    <property type="project" value="TreeGrafter"/>
</dbReference>
<dbReference type="InterPro" id="IPR032397">
    <property type="entry name" value="RHD_dimer"/>
</dbReference>
<dbReference type="PROSITE" id="PS50254">
    <property type="entry name" value="REL_2"/>
    <property type="match status" value="1"/>
</dbReference>
<dbReference type="GO" id="GO:0038061">
    <property type="term" value="P:non-canonical NF-kappaB signal transduction"/>
    <property type="evidence" value="ECO:0007669"/>
    <property type="project" value="TreeGrafter"/>
</dbReference>
<dbReference type="Pfam" id="PF16179">
    <property type="entry name" value="RHD_dimer"/>
    <property type="match status" value="1"/>
</dbReference>
<dbReference type="PANTHER" id="PTHR24169">
    <property type="entry name" value="NUCLEAR FACTOR NF-KAPPA-B PROTEIN"/>
    <property type="match status" value="1"/>
</dbReference>
<sequence>MEKPYLEILIQPKQEDNRFRYASEGPMAGSILGENSTEENKTFPTVIVRNCDELSSQAVIVASLVTVDNPPLPHPHQLVGTECKKGICTVKIKRATGMKYCFTHIGVQCATKKEIKPNLEQRQQLRVDPFNTGFKHIDNKGKIDLNACRICFQGFLPDENGKFKRILQPVVSKPLYNKRSKNELIITKQSHYSGKVSGGTECIMLTEKVKKESIQIRFFEEQNGLICWTAYADFKPANIHHQVAIIYKTPPYKNPQIDKPVTVKVQLRMPPDGENGEMLSEPLAFTYVPDDGDPHQIGKKRKKMLHESFMSDDLPANLPGQSTTQYAPGQIQRPANIPQGTVLADRIKAKPAARKKNAKNMGDAVPCEEAAIYHRPPMGTAYNEPQFQTTNQMYNEVNYAVTQAPVQMIPSKSMPQQSPMLSQTMQQGDSGELISSMMTEAGDTARNGPITLDTSQLNVSFTNLLEGTQDPNTQSVLTFDNQDALTAFLTDNIANFPSMDTASLNQYVASLSGDLLQSGPGDTTNMEVGAMENVTNVGTPIAPQQAGAMKNDDNAQVAENSPDDLTASENLRVVRQFVNENFSAPGGSGQ</sequence>
<dbReference type="GO" id="GO:0033554">
    <property type="term" value="P:cellular response to stress"/>
    <property type="evidence" value="ECO:0007669"/>
    <property type="project" value="TreeGrafter"/>
</dbReference>
<dbReference type="GO" id="GO:0005737">
    <property type="term" value="C:cytoplasm"/>
    <property type="evidence" value="ECO:0007669"/>
    <property type="project" value="InterPro"/>
</dbReference>
<dbReference type="SUPFAM" id="SSF81296">
    <property type="entry name" value="E set domains"/>
    <property type="match status" value="1"/>
</dbReference>
<dbReference type="InterPro" id="IPR014756">
    <property type="entry name" value="Ig_E-set"/>
</dbReference>
<dbReference type="InterPro" id="IPR002909">
    <property type="entry name" value="IPT_dom"/>
</dbReference>
<dbReference type="Proteomes" id="UP000749559">
    <property type="component" value="Unassembled WGS sequence"/>
</dbReference>
<dbReference type="InterPro" id="IPR013783">
    <property type="entry name" value="Ig-like_fold"/>
</dbReference>